<dbReference type="InterPro" id="IPR000182">
    <property type="entry name" value="GNAT_dom"/>
</dbReference>
<dbReference type="CDD" id="cd04301">
    <property type="entry name" value="NAT_SF"/>
    <property type="match status" value="1"/>
</dbReference>
<dbReference type="Pfam" id="PF00583">
    <property type="entry name" value="Acetyltransf_1"/>
    <property type="match status" value="1"/>
</dbReference>
<dbReference type="AlphaFoldDB" id="A0A0B9G8S9"/>
<protein>
    <submittedName>
        <fullName evidence="2">GCN5 family acetyltransferase</fullName>
    </submittedName>
</protein>
<keyword evidence="2" id="KW-0808">Transferase</keyword>
<feature type="domain" description="N-acetyltransferase" evidence="1">
    <location>
        <begin position="1"/>
        <end position="139"/>
    </location>
</feature>
<sequence>MEVLLASTYEDIVAVAPIMQQLRPKYELAQLIDLMDQQRKQGYQLVYVREGGDILCVAGFVTGHKLGWGNYLYIDDLVTDEAQRSTGAGRYLLEWFKDYAHINQIEQIHLDSSVHRYGAHKFYLQADFVIASHHFVCQC</sequence>
<gene>
    <name evidence="2" type="ORF">RJ45_03435</name>
</gene>
<dbReference type="RefSeq" id="WP_039458040.1">
    <property type="nucleotide sequence ID" value="NZ_JWLZ01000029.1"/>
</dbReference>
<dbReference type="Proteomes" id="UP000031278">
    <property type="component" value="Unassembled WGS sequence"/>
</dbReference>
<dbReference type="EMBL" id="JWLZ01000029">
    <property type="protein sequence ID" value="KHT64994.1"/>
    <property type="molecule type" value="Genomic_DNA"/>
</dbReference>
<evidence type="ECO:0000313" key="3">
    <source>
        <dbReference type="Proteomes" id="UP000031278"/>
    </source>
</evidence>
<dbReference type="InterPro" id="IPR016181">
    <property type="entry name" value="Acyl_CoA_acyltransferase"/>
</dbReference>
<dbReference type="SUPFAM" id="SSF55729">
    <property type="entry name" value="Acyl-CoA N-acyltransferases (Nat)"/>
    <property type="match status" value="1"/>
</dbReference>
<organism evidence="2 3">
    <name type="scientific">Photobacterium gaetbulicola</name>
    <dbReference type="NCBI Taxonomy" id="1295392"/>
    <lineage>
        <taxon>Bacteria</taxon>
        <taxon>Pseudomonadati</taxon>
        <taxon>Pseudomonadota</taxon>
        <taxon>Gammaproteobacteria</taxon>
        <taxon>Vibrionales</taxon>
        <taxon>Vibrionaceae</taxon>
        <taxon>Photobacterium</taxon>
    </lineage>
</organism>
<dbReference type="PROSITE" id="PS51186">
    <property type="entry name" value="GNAT"/>
    <property type="match status" value="1"/>
</dbReference>
<evidence type="ECO:0000313" key="2">
    <source>
        <dbReference type="EMBL" id="KHT64994.1"/>
    </source>
</evidence>
<accession>A0A0B9G8S9</accession>
<dbReference type="Gene3D" id="3.40.630.30">
    <property type="match status" value="1"/>
</dbReference>
<dbReference type="GO" id="GO:0016747">
    <property type="term" value="F:acyltransferase activity, transferring groups other than amino-acyl groups"/>
    <property type="evidence" value="ECO:0007669"/>
    <property type="project" value="InterPro"/>
</dbReference>
<name>A0A0B9G8S9_9GAMM</name>
<proteinExistence type="predicted"/>
<evidence type="ECO:0000259" key="1">
    <source>
        <dbReference type="PROSITE" id="PS51186"/>
    </source>
</evidence>
<comment type="caution">
    <text evidence="2">The sequence shown here is derived from an EMBL/GenBank/DDBJ whole genome shotgun (WGS) entry which is preliminary data.</text>
</comment>
<reference evidence="2 3" key="1">
    <citation type="submission" date="2014-12" db="EMBL/GenBank/DDBJ databases">
        <title>Genome sequencing of Photobacterium gaetbulicola AD005a.</title>
        <authorList>
            <person name="Adrian T.G.S."/>
            <person name="Chan K.G."/>
        </authorList>
    </citation>
    <scope>NUCLEOTIDE SEQUENCE [LARGE SCALE GENOMIC DNA]</scope>
    <source>
        <strain evidence="2 3">AD005a</strain>
    </source>
</reference>